<dbReference type="Proteomes" id="UP001476950">
    <property type="component" value="Unassembled WGS sequence"/>
</dbReference>
<accession>A0ABV0KR13</accession>
<sequence>MRRNHPVIQQRSLFSKCCYTGGSIHIDLPQAGRTGMATNSKIEWTTHTFNPWIGCTEVSPGCAHCYARDMMERRYHRVQWGVGQPRSRTTADYWKQPARWQRQAQANGQRDRVFCASLADWLDDEVPIAWLADLLKLIETTPHLDWLLLTKRLEHWSDRLQAVSRLTHDSATIASTWLEGKAPVNVWLGTTVEGQQANDRIPMLLKIPTTLRFLSCEPLLEALSLEPWLDANTPMQPRHLHSNASVQAHGPNKIAWIICGGESGKEARTFDLQWARSLRSQCQAAGVAFFFKQAGAHAIDSSHLHSVQRSPQDPKGGNITGLPEDLQVREIPLPLLQSAPVEDPKRVPLPLKEVL</sequence>
<evidence type="ECO:0000313" key="2">
    <source>
        <dbReference type="EMBL" id="MEP1061673.1"/>
    </source>
</evidence>
<keyword evidence="3" id="KW-1185">Reference proteome</keyword>
<gene>
    <name evidence="2" type="ORF">NDI38_25060</name>
</gene>
<reference evidence="2 3" key="1">
    <citation type="submission" date="2022-04" db="EMBL/GenBank/DDBJ databases">
        <title>Positive selection, recombination, and allopatry shape intraspecific diversity of widespread and dominant cyanobacteria.</title>
        <authorList>
            <person name="Wei J."/>
            <person name="Shu W."/>
            <person name="Hu C."/>
        </authorList>
    </citation>
    <scope>NUCLEOTIDE SEQUENCE [LARGE SCALE GENOMIC DNA]</scope>
    <source>
        <strain evidence="2 3">AS-A4</strain>
    </source>
</reference>
<evidence type="ECO:0000256" key="1">
    <source>
        <dbReference type="SAM" id="MobiDB-lite"/>
    </source>
</evidence>
<organism evidence="2 3">
    <name type="scientific">Stenomitos frigidus AS-A4</name>
    <dbReference type="NCBI Taxonomy" id="2933935"/>
    <lineage>
        <taxon>Bacteria</taxon>
        <taxon>Bacillati</taxon>
        <taxon>Cyanobacteriota</taxon>
        <taxon>Cyanophyceae</taxon>
        <taxon>Leptolyngbyales</taxon>
        <taxon>Leptolyngbyaceae</taxon>
        <taxon>Stenomitos</taxon>
    </lineage>
</organism>
<dbReference type="EMBL" id="JAMPLM010000041">
    <property type="protein sequence ID" value="MEP1061673.1"/>
    <property type="molecule type" value="Genomic_DNA"/>
</dbReference>
<protein>
    <submittedName>
        <fullName evidence="2">Phage Gp37/Gp68 family protein</fullName>
    </submittedName>
</protein>
<name>A0ABV0KR13_9CYAN</name>
<proteinExistence type="predicted"/>
<evidence type="ECO:0000313" key="3">
    <source>
        <dbReference type="Proteomes" id="UP001476950"/>
    </source>
</evidence>
<feature type="region of interest" description="Disordered" evidence="1">
    <location>
        <begin position="302"/>
        <end position="322"/>
    </location>
</feature>
<dbReference type="Pfam" id="PF07505">
    <property type="entry name" value="DUF5131"/>
    <property type="match status" value="1"/>
</dbReference>
<dbReference type="InterPro" id="IPR011101">
    <property type="entry name" value="DUF5131"/>
</dbReference>
<dbReference type="RefSeq" id="WP_199305381.1">
    <property type="nucleotide sequence ID" value="NZ_JAMPLM010000041.1"/>
</dbReference>
<comment type="caution">
    <text evidence="2">The sequence shown here is derived from an EMBL/GenBank/DDBJ whole genome shotgun (WGS) entry which is preliminary data.</text>
</comment>